<dbReference type="EMBL" id="NXAO01000020">
    <property type="protein sequence ID" value="PHO15734.1"/>
    <property type="molecule type" value="Genomic_DNA"/>
</dbReference>
<name>A0A1T5ALX8_9BACT</name>
<dbReference type="CDD" id="cd10551">
    <property type="entry name" value="PsrB"/>
    <property type="match status" value="1"/>
</dbReference>
<dbReference type="KEGG" id="amar:AMRN_2500"/>
<gene>
    <name evidence="6" type="ORF">AMRN_2500</name>
    <name evidence="8" type="ORF">B0F89_11258</name>
    <name evidence="7" type="ORF">CPH92_05170</name>
</gene>
<dbReference type="SUPFAM" id="SSF54862">
    <property type="entry name" value="4Fe-4S ferredoxins"/>
    <property type="match status" value="1"/>
</dbReference>
<reference evidence="7" key="2">
    <citation type="submission" date="2017-09" db="EMBL/GenBank/DDBJ databases">
        <authorList>
            <person name="Perez-Cataluna A."/>
            <person name="Figueras M.J."/>
            <person name="Salas-Masso N."/>
        </authorList>
    </citation>
    <scope>NUCLEOTIDE SEQUENCE</scope>
    <source>
        <strain evidence="7">CECT 7727</strain>
    </source>
</reference>
<reference evidence="6 11" key="4">
    <citation type="submission" date="2018-08" db="EMBL/GenBank/DDBJ databases">
        <title>Complete genome of the Arcobacter marinus type strain JCM 15502.</title>
        <authorList>
            <person name="Miller W.G."/>
            <person name="Yee E."/>
            <person name="Huynh S."/>
            <person name="Parker C.T."/>
        </authorList>
    </citation>
    <scope>NUCLEOTIDE SEQUENCE [LARGE SCALE GENOMIC DNA]</scope>
    <source>
        <strain evidence="6 11">JCM 15502</strain>
    </source>
</reference>
<feature type="domain" description="4Fe-4S ferredoxin-type" evidence="5">
    <location>
        <begin position="48"/>
        <end position="81"/>
    </location>
</feature>
<dbReference type="PANTHER" id="PTHR43177:SF3">
    <property type="entry name" value="PROTEIN NRFC HOMOLOG"/>
    <property type="match status" value="1"/>
</dbReference>
<dbReference type="Proteomes" id="UP000224740">
    <property type="component" value="Unassembled WGS sequence"/>
</dbReference>
<dbReference type="STRING" id="505249.SAMN06295997_10739"/>
<dbReference type="EMBL" id="PTIW01000012">
    <property type="protein sequence ID" value="PPK61168.1"/>
    <property type="molecule type" value="Genomic_DNA"/>
</dbReference>
<dbReference type="GO" id="GO:0046872">
    <property type="term" value="F:metal ion binding"/>
    <property type="evidence" value="ECO:0007669"/>
    <property type="project" value="UniProtKB-KW"/>
</dbReference>
<evidence type="ECO:0000256" key="4">
    <source>
        <dbReference type="ARBA" id="ARBA00023014"/>
    </source>
</evidence>
<dbReference type="InterPro" id="IPR017896">
    <property type="entry name" value="4Fe4S_Fe-S-bd"/>
</dbReference>
<sequence length="189" mass="21065">MSKKYRMIHDENLCIGCQACSVACRSENDVPDDIFRLQVRVETKGTFPNLKMDMRRQSCVMCEDAPCVEVCPTKASFQTNDGVVHIDESTCVSCKYCIVACPYNARFMNPVTKAVDKCTFCYSNRVKKGLDPACVTVCPTDALVFGDISDTSSEVYKKANENNLLYPKAHLGTKPKVAFVPNKRGVSYE</sequence>
<feature type="domain" description="4Fe-4S ferredoxin-type" evidence="5">
    <location>
        <begin position="82"/>
        <end position="111"/>
    </location>
</feature>
<organism evidence="8 10">
    <name type="scientific">Malaciobacter marinus</name>
    <dbReference type="NCBI Taxonomy" id="505249"/>
    <lineage>
        <taxon>Bacteria</taxon>
        <taxon>Pseudomonadati</taxon>
        <taxon>Campylobacterota</taxon>
        <taxon>Epsilonproteobacteria</taxon>
        <taxon>Campylobacterales</taxon>
        <taxon>Arcobacteraceae</taxon>
        <taxon>Malaciobacter</taxon>
    </lineage>
</organism>
<dbReference type="PROSITE" id="PS00198">
    <property type="entry name" value="4FE4S_FER_1"/>
    <property type="match status" value="1"/>
</dbReference>
<dbReference type="InterPro" id="IPR050954">
    <property type="entry name" value="ET_IronSulfur_Cluster-Binding"/>
</dbReference>
<keyword evidence="3" id="KW-0408">Iron</keyword>
<dbReference type="GO" id="GO:0051539">
    <property type="term" value="F:4 iron, 4 sulfur cluster binding"/>
    <property type="evidence" value="ECO:0007669"/>
    <property type="project" value="UniProtKB-KW"/>
</dbReference>
<dbReference type="Proteomes" id="UP000264693">
    <property type="component" value="Chromosome"/>
</dbReference>
<dbReference type="EMBL" id="CP032101">
    <property type="protein sequence ID" value="AXX88201.1"/>
    <property type="molecule type" value="Genomic_DNA"/>
</dbReference>
<evidence type="ECO:0000256" key="1">
    <source>
        <dbReference type="ARBA" id="ARBA00022485"/>
    </source>
</evidence>
<keyword evidence="1" id="KW-0004">4Fe-4S</keyword>
<evidence type="ECO:0000259" key="5">
    <source>
        <dbReference type="PROSITE" id="PS51379"/>
    </source>
</evidence>
<reference evidence="9" key="1">
    <citation type="submission" date="2017-09" db="EMBL/GenBank/DDBJ databases">
        <title>Arcobacter canalis sp. nov., a new species isolated from a water canal contaminated with urban sewage.</title>
        <authorList>
            <person name="Perez-Cataluna A."/>
            <person name="Salas-Masso N."/>
            <person name="Figueras M.J."/>
        </authorList>
    </citation>
    <scope>NUCLEOTIDE SEQUENCE [LARGE SCALE GENOMIC DNA]</scope>
    <source>
        <strain evidence="9">CECT 7727</strain>
    </source>
</reference>
<dbReference type="Pfam" id="PF13247">
    <property type="entry name" value="Fer4_11"/>
    <property type="match status" value="1"/>
</dbReference>
<evidence type="ECO:0000313" key="10">
    <source>
        <dbReference type="Proteomes" id="UP000239861"/>
    </source>
</evidence>
<evidence type="ECO:0000313" key="6">
    <source>
        <dbReference type="EMBL" id="AXX88201.1"/>
    </source>
</evidence>
<dbReference type="PANTHER" id="PTHR43177">
    <property type="entry name" value="PROTEIN NRFC"/>
    <property type="match status" value="1"/>
</dbReference>
<dbReference type="Gene3D" id="3.30.70.20">
    <property type="match status" value="2"/>
</dbReference>
<keyword evidence="2" id="KW-0479">Metal-binding</keyword>
<dbReference type="AlphaFoldDB" id="A0A1T5ALX8"/>
<dbReference type="Proteomes" id="UP000239861">
    <property type="component" value="Unassembled WGS sequence"/>
</dbReference>
<evidence type="ECO:0000256" key="3">
    <source>
        <dbReference type="ARBA" id="ARBA00023004"/>
    </source>
</evidence>
<protein>
    <submittedName>
        <fullName evidence="7">Polysulfide reductase chain B</fullName>
    </submittedName>
    <submittedName>
        <fullName evidence="6">Putative thiosulfate/polysulfide reductase, [4Fe-4S] iron-sulfur binding domain-containing subunit</fullName>
    </submittedName>
    <submittedName>
        <fullName evidence="8">Thiosulfate reductase beta subunit</fullName>
    </submittedName>
</protein>
<dbReference type="InterPro" id="IPR017900">
    <property type="entry name" value="4Fe4S_Fe_S_CS"/>
</dbReference>
<feature type="domain" description="4Fe-4S ferredoxin-type" evidence="5">
    <location>
        <begin position="5"/>
        <end position="34"/>
    </location>
</feature>
<proteinExistence type="predicted"/>
<keyword evidence="4" id="KW-0411">Iron-sulfur</keyword>
<evidence type="ECO:0000313" key="11">
    <source>
        <dbReference type="Proteomes" id="UP000264693"/>
    </source>
</evidence>
<accession>A0A1T5ALX8</accession>
<dbReference type="RefSeq" id="WP_079577667.1">
    <property type="nucleotide sequence ID" value="NZ_CP032101.1"/>
</dbReference>
<evidence type="ECO:0000256" key="2">
    <source>
        <dbReference type="ARBA" id="ARBA00022723"/>
    </source>
</evidence>
<reference evidence="8 10" key="3">
    <citation type="submission" date="2018-02" db="EMBL/GenBank/DDBJ databases">
        <title>Subsurface microbial communities from deep shales in Ohio and West Virginia, USA.</title>
        <authorList>
            <person name="Wrighton K."/>
        </authorList>
    </citation>
    <scope>NUCLEOTIDE SEQUENCE [LARGE SCALE GENOMIC DNA]</scope>
    <source>
        <strain evidence="8 10">MARC-MIP3H16</strain>
    </source>
</reference>
<evidence type="ECO:0000313" key="8">
    <source>
        <dbReference type="EMBL" id="PPK61168.1"/>
    </source>
</evidence>
<evidence type="ECO:0000313" key="9">
    <source>
        <dbReference type="Proteomes" id="UP000224740"/>
    </source>
</evidence>
<keyword evidence="9" id="KW-1185">Reference proteome</keyword>
<dbReference type="PROSITE" id="PS51379">
    <property type="entry name" value="4FE4S_FER_2"/>
    <property type="match status" value="3"/>
</dbReference>
<evidence type="ECO:0000313" key="7">
    <source>
        <dbReference type="EMBL" id="PHO15734.1"/>
    </source>
</evidence>